<protein>
    <recommendedName>
        <fullName evidence="2">Thioesterase domain-containing protein</fullName>
    </recommendedName>
</protein>
<dbReference type="OrthoDB" id="10253869at2759"/>
<reference evidence="3 4" key="1">
    <citation type="submission" date="2014-02" db="EMBL/GenBank/DDBJ databases">
        <title>The genome sequence of Colletotrichum salicis CBS 607.94.</title>
        <authorList>
            <person name="Baroncelli R."/>
            <person name="Thon M.R."/>
        </authorList>
    </citation>
    <scope>NUCLEOTIDE SEQUENCE [LARGE SCALE GENOMIC DNA]</scope>
    <source>
        <strain evidence="3 4">CBS 607.94</strain>
    </source>
</reference>
<feature type="domain" description="Thioesterase" evidence="2">
    <location>
        <begin position="17"/>
        <end position="142"/>
    </location>
</feature>
<dbReference type="Proteomes" id="UP000070121">
    <property type="component" value="Unassembled WGS sequence"/>
</dbReference>
<dbReference type="InterPro" id="IPR029058">
    <property type="entry name" value="AB_hydrolase_fold"/>
</dbReference>
<dbReference type="Gene3D" id="3.40.50.1820">
    <property type="entry name" value="alpha/beta hydrolase"/>
    <property type="match status" value="1"/>
</dbReference>
<feature type="compositionally biased region" description="Low complexity" evidence="1">
    <location>
        <begin position="210"/>
        <end position="225"/>
    </location>
</feature>
<dbReference type="SUPFAM" id="SSF53474">
    <property type="entry name" value="alpha/beta-Hydrolases"/>
    <property type="match status" value="1"/>
</dbReference>
<dbReference type="AlphaFoldDB" id="A0A135ULF7"/>
<feature type="region of interest" description="Disordered" evidence="1">
    <location>
        <begin position="197"/>
        <end position="228"/>
    </location>
</feature>
<dbReference type="InterPro" id="IPR001031">
    <property type="entry name" value="Thioesterase"/>
</dbReference>
<name>A0A135ULF7_9PEZI</name>
<evidence type="ECO:0000313" key="3">
    <source>
        <dbReference type="EMBL" id="KXH61195.1"/>
    </source>
</evidence>
<evidence type="ECO:0000259" key="2">
    <source>
        <dbReference type="Pfam" id="PF00975"/>
    </source>
</evidence>
<keyword evidence="4" id="KW-1185">Reference proteome</keyword>
<accession>A0A135ULF7</accession>
<feature type="region of interest" description="Disordered" evidence="1">
    <location>
        <begin position="258"/>
        <end position="290"/>
    </location>
</feature>
<feature type="compositionally biased region" description="Acidic residues" evidence="1">
    <location>
        <begin position="264"/>
        <end position="290"/>
    </location>
</feature>
<dbReference type="EMBL" id="JFFI01001311">
    <property type="protein sequence ID" value="KXH61195.1"/>
    <property type="molecule type" value="Genomic_DNA"/>
</dbReference>
<dbReference type="Pfam" id="PF00975">
    <property type="entry name" value="Thioesterase"/>
    <property type="match status" value="1"/>
</dbReference>
<dbReference type="STRING" id="1209931.A0A135ULF7"/>
<proteinExistence type="predicted"/>
<evidence type="ECO:0000256" key="1">
    <source>
        <dbReference type="SAM" id="MobiDB-lite"/>
    </source>
</evidence>
<organism evidence="3 4">
    <name type="scientific">Colletotrichum salicis</name>
    <dbReference type="NCBI Taxonomy" id="1209931"/>
    <lineage>
        <taxon>Eukaryota</taxon>
        <taxon>Fungi</taxon>
        <taxon>Dikarya</taxon>
        <taxon>Ascomycota</taxon>
        <taxon>Pezizomycotina</taxon>
        <taxon>Sordariomycetes</taxon>
        <taxon>Hypocreomycetidae</taxon>
        <taxon>Glomerellales</taxon>
        <taxon>Glomerellaceae</taxon>
        <taxon>Colletotrichum</taxon>
        <taxon>Colletotrichum acutatum species complex</taxon>
    </lineage>
</organism>
<gene>
    <name evidence="3" type="ORF">CSAL01_09613</name>
</gene>
<sequence>MEVITLLQGDEDSHLTPFFMCHAISGLALPFLRLEALSENDERPVYGITSPMHCPGGDDFEFPETLRDLAALYVDKIKEIQPVGPYLLGGWSMGGMIAMNMAVVLRDQGEKVTKVIMLDSANPETFPSFPSAKDHRSLTHLTFTRTVAADIRLMDSDCSPIGSPVISESEFGDYLTPSENRTSTWGTFTTEVSYSSSASSDYEDDSPAWSPSTPGSPACSSGAGSEYCPEQNRMLEDFPTATEDQIDAEILTAAHELEVTRHDEEEEEEEEGDKDEDADQDAELDDDNETDQVRDFLQKIKKHIHKGLGLISTVEPGQLLPKDSVSDFHTVLIKCKPDPFDDPNLTQREREGVIFVRSVMREKAMCWEADKFAKFETVPFSGDHDGAFEPQHVGELSSIFRKCLQGLE</sequence>
<comment type="caution">
    <text evidence="3">The sequence shown here is derived from an EMBL/GenBank/DDBJ whole genome shotgun (WGS) entry which is preliminary data.</text>
</comment>
<evidence type="ECO:0000313" key="4">
    <source>
        <dbReference type="Proteomes" id="UP000070121"/>
    </source>
</evidence>